<keyword evidence="2" id="KW-1185">Reference proteome</keyword>
<dbReference type="AlphaFoldDB" id="M5RCT4"/>
<dbReference type="Proteomes" id="UP000011991">
    <property type="component" value="Unassembled WGS sequence"/>
</dbReference>
<dbReference type="PATRIC" id="fig|1265738.3.peg.6178"/>
<dbReference type="EMBL" id="ANOG01000899">
    <property type="protein sequence ID" value="EMI16871.1"/>
    <property type="molecule type" value="Genomic_DNA"/>
</dbReference>
<accession>M5RCT4</accession>
<reference evidence="1 2" key="1">
    <citation type="journal article" date="2013" name="Mar. Genomics">
        <title>Expression of sulfatases in Rhodopirellula baltica and the diversity of sulfatases in the genus Rhodopirellula.</title>
        <authorList>
            <person name="Wegner C.E."/>
            <person name="Richter-Heitmann T."/>
            <person name="Klindworth A."/>
            <person name="Klockow C."/>
            <person name="Richter M."/>
            <person name="Achstetter T."/>
            <person name="Glockner F.O."/>
            <person name="Harder J."/>
        </authorList>
    </citation>
    <scope>NUCLEOTIDE SEQUENCE [LARGE SCALE GENOMIC DNA]</scope>
    <source>
        <strain evidence="1 2">SM1</strain>
    </source>
</reference>
<protein>
    <submittedName>
        <fullName evidence="1">Uncharacterized protein</fullName>
    </submittedName>
</protein>
<name>M5RCT4_9BACT</name>
<comment type="caution">
    <text evidence="1">The sequence shown here is derived from an EMBL/GenBank/DDBJ whole genome shotgun (WGS) entry which is preliminary data.</text>
</comment>
<evidence type="ECO:0000313" key="1">
    <source>
        <dbReference type="EMBL" id="EMI16871.1"/>
    </source>
</evidence>
<organism evidence="1 2">
    <name type="scientific">Rhodopirellula maiorica SM1</name>
    <dbReference type="NCBI Taxonomy" id="1265738"/>
    <lineage>
        <taxon>Bacteria</taxon>
        <taxon>Pseudomonadati</taxon>
        <taxon>Planctomycetota</taxon>
        <taxon>Planctomycetia</taxon>
        <taxon>Pirellulales</taxon>
        <taxon>Pirellulaceae</taxon>
        <taxon>Novipirellula</taxon>
    </lineage>
</organism>
<sequence>MPAFAEDANHSIFVSVVSEVDLIGWTPFLDALNRQRSQQVRKS</sequence>
<evidence type="ECO:0000313" key="2">
    <source>
        <dbReference type="Proteomes" id="UP000011991"/>
    </source>
</evidence>
<proteinExistence type="predicted"/>
<gene>
    <name evidence="1" type="ORF">RMSM_06207</name>
</gene>